<feature type="non-terminal residue" evidence="9">
    <location>
        <position position="1"/>
    </location>
</feature>
<evidence type="ECO:0000313" key="9">
    <source>
        <dbReference type="EMBL" id="KNC75566.1"/>
    </source>
</evidence>
<feature type="domain" description="BZIP" evidence="8">
    <location>
        <begin position="13"/>
        <end position="76"/>
    </location>
</feature>
<keyword evidence="5" id="KW-0804">Transcription</keyword>
<dbReference type="InterPro" id="IPR004827">
    <property type="entry name" value="bZIP"/>
</dbReference>
<accession>A0A0L0FGK6</accession>
<dbReference type="RefSeq" id="XP_014149468.1">
    <property type="nucleotide sequence ID" value="XM_014293993.1"/>
</dbReference>
<protein>
    <recommendedName>
        <fullName evidence="8">BZIP domain-containing protein</fullName>
    </recommendedName>
</protein>
<dbReference type="PANTHER" id="PTHR47416">
    <property type="entry name" value="BASIC-LEUCINE ZIPPER TRANSCRIPTION FACTOR F-RELATED"/>
    <property type="match status" value="1"/>
</dbReference>
<evidence type="ECO:0000259" key="8">
    <source>
        <dbReference type="PROSITE" id="PS50217"/>
    </source>
</evidence>
<evidence type="ECO:0000256" key="2">
    <source>
        <dbReference type="ARBA" id="ARBA00007163"/>
    </source>
</evidence>
<evidence type="ECO:0000256" key="4">
    <source>
        <dbReference type="ARBA" id="ARBA00023125"/>
    </source>
</evidence>
<dbReference type="Proteomes" id="UP000054560">
    <property type="component" value="Unassembled WGS sequence"/>
</dbReference>
<name>A0A0L0FGK6_9EUKA</name>
<feature type="compositionally biased region" description="Acidic residues" evidence="7">
    <location>
        <begin position="1"/>
        <end position="12"/>
    </location>
</feature>
<dbReference type="GO" id="GO:0005634">
    <property type="term" value="C:nucleus"/>
    <property type="evidence" value="ECO:0007669"/>
    <property type="project" value="UniProtKB-SubCell"/>
</dbReference>
<dbReference type="eggNOG" id="ENOG502SCSE">
    <property type="taxonomic scope" value="Eukaryota"/>
</dbReference>
<evidence type="ECO:0000256" key="3">
    <source>
        <dbReference type="ARBA" id="ARBA00023015"/>
    </source>
</evidence>
<dbReference type="EMBL" id="KQ243547">
    <property type="protein sequence ID" value="KNC75566.1"/>
    <property type="molecule type" value="Genomic_DNA"/>
</dbReference>
<dbReference type="SUPFAM" id="SSF57959">
    <property type="entry name" value="Leucine zipper domain"/>
    <property type="match status" value="1"/>
</dbReference>
<keyword evidence="6" id="KW-0539">Nucleus</keyword>
<evidence type="ECO:0000313" key="10">
    <source>
        <dbReference type="Proteomes" id="UP000054560"/>
    </source>
</evidence>
<feature type="compositionally biased region" description="Basic and acidic residues" evidence="7">
    <location>
        <begin position="13"/>
        <end position="27"/>
    </location>
</feature>
<keyword evidence="10" id="KW-1185">Reference proteome</keyword>
<dbReference type="PROSITE" id="PS50217">
    <property type="entry name" value="BZIP"/>
    <property type="match status" value="1"/>
</dbReference>
<dbReference type="STRING" id="667725.A0A0L0FGK6"/>
<gene>
    <name evidence="9" type="ORF">SARC_11912</name>
</gene>
<comment type="subcellular location">
    <subcellularLocation>
        <location evidence="1">Nucleus</location>
    </subcellularLocation>
</comment>
<keyword evidence="4" id="KW-0238">DNA-binding</keyword>
<dbReference type="PROSITE" id="PS00036">
    <property type="entry name" value="BZIP_BASIC"/>
    <property type="match status" value="1"/>
</dbReference>
<organism evidence="9 10">
    <name type="scientific">Sphaeroforma arctica JP610</name>
    <dbReference type="NCBI Taxonomy" id="667725"/>
    <lineage>
        <taxon>Eukaryota</taxon>
        <taxon>Ichthyosporea</taxon>
        <taxon>Ichthyophonida</taxon>
        <taxon>Sphaeroforma</taxon>
    </lineage>
</organism>
<sequence>TSESCEDDELDEETRKEQKLEKNRQSARECRKRKKEYIKGLELMMKKYMAVNDSLQAKVRTLTEENVQLRQQVGTLKGTPASFTGVLGSEFPC</sequence>
<dbReference type="SMART" id="SM00338">
    <property type="entry name" value="BRLZ"/>
    <property type="match status" value="1"/>
</dbReference>
<dbReference type="AlphaFoldDB" id="A0A0L0FGK6"/>
<dbReference type="Pfam" id="PF00170">
    <property type="entry name" value="bZIP_1"/>
    <property type="match status" value="1"/>
</dbReference>
<dbReference type="PANTHER" id="PTHR47416:SF8">
    <property type="entry name" value="BASIC-LEUCINE ZIPPER TRANSCRIPTION FACTOR E-RELATED"/>
    <property type="match status" value="1"/>
</dbReference>
<dbReference type="GO" id="GO:0003677">
    <property type="term" value="F:DNA binding"/>
    <property type="evidence" value="ECO:0007669"/>
    <property type="project" value="UniProtKB-KW"/>
</dbReference>
<dbReference type="Gene3D" id="1.20.5.170">
    <property type="match status" value="1"/>
</dbReference>
<dbReference type="InterPro" id="IPR046347">
    <property type="entry name" value="bZIP_sf"/>
</dbReference>
<keyword evidence="3" id="KW-0805">Transcription regulation</keyword>
<proteinExistence type="inferred from homology"/>
<dbReference type="GO" id="GO:0003700">
    <property type="term" value="F:DNA-binding transcription factor activity"/>
    <property type="evidence" value="ECO:0007669"/>
    <property type="project" value="InterPro"/>
</dbReference>
<reference evidence="9 10" key="1">
    <citation type="submission" date="2011-02" db="EMBL/GenBank/DDBJ databases">
        <title>The Genome Sequence of Sphaeroforma arctica JP610.</title>
        <authorList>
            <consortium name="The Broad Institute Genome Sequencing Platform"/>
            <person name="Russ C."/>
            <person name="Cuomo C."/>
            <person name="Young S.K."/>
            <person name="Zeng Q."/>
            <person name="Gargeya S."/>
            <person name="Alvarado L."/>
            <person name="Berlin A."/>
            <person name="Chapman S.B."/>
            <person name="Chen Z."/>
            <person name="Freedman E."/>
            <person name="Gellesch M."/>
            <person name="Goldberg J."/>
            <person name="Griggs A."/>
            <person name="Gujja S."/>
            <person name="Heilman E."/>
            <person name="Heiman D."/>
            <person name="Howarth C."/>
            <person name="Mehta T."/>
            <person name="Neiman D."/>
            <person name="Pearson M."/>
            <person name="Roberts A."/>
            <person name="Saif S."/>
            <person name="Shea T."/>
            <person name="Shenoy N."/>
            <person name="Sisk P."/>
            <person name="Stolte C."/>
            <person name="Sykes S."/>
            <person name="White J."/>
            <person name="Yandava C."/>
            <person name="Burger G."/>
            <person name="Gray M.W."/>
            <person name="Holland P.W.H."/>
            <person name="King N."/>
            <person name="Lang F.B.F."/>
            <person name="Roger A.J."/>
            <person name="Ruiz-Trillo I."/>
            <person name="Haas B."/>
            <person name="Nusbaum C."/>
            <person name="Birren B."/>
        </authorList>
    </citation>
    <scope>NUCLEOTIDE SEQUENCE [LARGE SCALE GENOMIC DNA]</scope>
    <source>
        <strain evidence="9 10">JP610</strain>
    </source>
</reference>
<feature type="region of interest" description="Disordered" evidence="7">
    <location>
        <begin position="1"/>
        <end position="27"/>
    </location>
</feature>
<evidence type="ECO:0000256" key="6">
    <source>
        <dbReference type="ARBA" id="ARBA00023242"/>
    </source>
</evidence>
<evidence type="ECO:0000256" key="1">
    <source>
        <dbReference type="ARBA" id="ARBA00004123"/>
    </source>
</evidence>
<dbReference type="GeneID" id="25912416"/>
<dbReference type="OrthoDB" id="674948at2759"/>
<comment type="similarity">
    <text evidence="2">Belongs to the bZIP family.</text>
</comment>
<evidence type="ECO:0000256" key="5">
    <source>
        <dbReference type="ARBA" id="ARBA00023163"/>
    </source>
</evidence>
<evidence type="ECO:0000256" key="7">
    <source>
        <dbReference type="SAM" id="MobiDB-lite"/>
    </source>
</evidence>